<dbReference type="Pfam" id="PF04542">
    <property type="entry name" value="Sigma70_r2"/>
    <property type="match status" value="1"/>
</dbReference>
<evidence type="ECO:0000256" key="2">
    <source>
        <dbReference type="ARBA" id="ARBA00023015"/>
    </source>
</evidence>
<gene>
    <name evidence="6" type="ORF">SAMN06265348_10264</name>
</gene>
<keyword evidence="2" id="KW-0805">Transcription regulation</keyword>
<keyword evidence="7" id="KW-1185">Reference proteome</keyword>
<keyword evidence="4" id="KW-0804">Transcription</keyword>
<keyword evidence="3" id="KW-0731">Sigma factor</keyword>
<dbReference type="SUPFAM" id="SSF88946">
    <property type="entry name" value="Sigma2 domain of RNA polymerase sigma factors"/>
    <property type="match status" value="1"/>
</dbReference>
<dbReference type="EMBL" id="FXTN01000002">
    <property type="protein sequence ID" value="SMO42862.1"/>
    <property type="molecule type" value="Genomic_DNA"/>
</dbReference>
<dbReference type="Gene3D" id="1.10.1740.10">
    <property type="match status" value="1"/>
</dbReference>
<dbReference type="OrthoDB" id="659569at2"/>
<dbReference type="InterPro" id="IPR013324">
    <property type="entry name" value="RNA_pol_sigma_r3/r4-like"/>
</dbReference>
<dbReference type="InterPro" id="IPR036388">
    <property type="entry name" value="WH-like_DNA-bd_sf"/>
</dbReference>
<organism evidence="6 7">
    <name type="scientific">Pedobacter westerhofensis</name>
    <dbReference type="NCBI Taxonomy" id="425512"/>
    <lineage>
        <taxon>Bacteria</taxon>
        <taxon>Pseudomonadati</taxon>
        <taxon>Bacteroidota</taxon>
        <taxon>Sphingobacteriia</taxon>
        <taxon>Sphingobacteriales</taxon>
        <taxon>Sphingobacteriaceae</taxon>
        <taxon>Pedobacter</taxon>
    </lineage>
</organism>
<evidence type="ECO:0000259" key="5">
    <source>
        <dbReference type="SMART" id="SM00421"/>
    </source>
</evidence>
<evidence type="ECO:0000256" key="3">
    <source>
        <dbReference type="ARBA" id="ARBA00023082"/>
    </source>
</evidence>
<dbReference type="CDD" id="cd06171">
    <property type="entry name" value="Sigma70_r4"/>
    <property type="match status" value="1"/>
</dbReference>
<dbReference type="GO" id="GO:0016987">
    <property type="term" value="F:sigma factor activity"/>
    <property type="evidence" value="ECO:0007669"/>
    <property type="project" value="UniProtKB-KW"/>
</dbReference>
<dbReference type="PANTHER" id="PTHR43133:SF46">
    <property type="entry name" value="RNA POLYMERASE SIGMA-70 FACTOR ECF SUBFAMILY"/>
    <property type="match status" value="1"/>
</dbReference>
<feature type="domain" description="HTH luxR-type" evidence="5">
    <location>
        <begin position="130"/>
        <end position="188"/>
    </location>
</feature>
<dbReference type="NCBIfam" id="TIGR02937">
    <property type="entry name" value="sigma70-ECF"/>
    <property type="match status" value="1"/>
</dbReference>
<evidence type="ECO:0000256" key="1">
    <source>
        <dbReference type="ARBA" id="ARBA00010641"/>
    </source>
</evidence>
<dbReference type="GO" id="GO:0003677">
    <property type="term" value="F:DNA binding"/>
    <property type="evidence" value="ECO:0007669"/>
    <property type="project" value="InterPro"/>
</dbReference>
<dbReference type="InterPro" id="IPR013249">
    <property type="entry name" value="RNA_pol_sigma70_r4_t2"/>
</dbReference>
<evidence type="ECO:0000313" key="6">
    <source>
        <dbReference type="EMBL" id="SMO42862.1"/>
    </source>
</evidence>
<evidence type="ECO:0000313" key="7">
    <source>
        <dbReference type="Proteomes" id="UP000320300"/>
    </source>
</evidence>
<comment type="similarity">
    <text evidence="1">Belongs to the sigma-70 factor family. ECF subfamily.</text>
</comment>
<dbReference type="Proteomes" id="UP000320300">
    <property type="component" value="Unassembled WGS sequence"/>
</dbReference>
<dbReference type="SMART" id="SM00421">
    <property type="entry name" value="HTH_LUXR"/>
    <property type="match status" value="1"/>
</dbReference>
<dbReference type="InterPro" id="IPR007627">
    <property type="entry name" value="RNA_pol_sigma70_r2"/>
</dbReference>
<dbReference type="InterPro" id="IPR000792">
    <property type="entry name" value="Tscrpt_reg_LuxR_C"/>
</dbReference>
<dbReference type="AlphaFoldDB" id="A0A521B6Y2"/>
<dbReference type="InterPro" id="IPR039425">
    <property type="entry name" value="RNA_pol_sigma-70-like"/>
</dbReference>
<dbReference type="PANTHER" id="PTHR43133">
    <property type="entry name" value="RNA POLYMERASE ECF-TYPE SIGMA FACTO"/>
    <property type="match status" value="1"/>
</dbReference>
<dbReference type="RefSeq" id="WP_142526764.1">
    <property type="nucleotide sequence ID" value="NZ_CBCSJO010000003.1"/>
</dbReference>
<dbReference type="InterPro" id="IPR013325">
    <property type="entry name" value="RNA_pol_sigma_r2"/>
</dbReference>
<name>A0A521B6Y2_9SPHI</name>
<dbReference type="Pfam" id="PF08281">
    <property type="entry name" value="Sigma70_r4_2"/>
    <property type="match status" value="1"/>
</dbReference>
<accession>A0A521B6Y2</accession>
<dbReference type="GO" id="GO:0006352">
    <property type="term" value="P:DNA-templated transcription initiation"/>
    <property type="evidence" value="ECO:0007669"/>
    <property type="project" value="InterPro"/>
</dbReference>
<proteinExistence type="inferred from homology"/>
<dbReference type="InterPro" id="IPR014284">
    <property type="entry name" value="RNA_pol_sigma-70_dom"/>
</dbReference>
<dbReference type="InterPro" id="IPR014327">
    <property type="entry name" value="RNA_pol_sigma70_bacteroid"/>
</dbReference>
<dbReference type="Gene3D" id="1.10.10.10">
    <property type="entry name" value="Winged helix-like DNA-binding domain superfamily/Winged helix DNA-binding domain"/>
    <property type="match status" value="1"/>
</dbReference>
<protein>
    <submittedName>
        <fullName evidence="6">RNA polymerase sigma-70 factor, ECF subfamily</fullName>
    </submittedName>
</protein>
<reference evidence="6 7" key="1">
    <citation type="submission" date="2017-05" db="EMBL/GenBank/DDBJ databases">
        <authorList>
            <person name="Varghese N."/>
            <person name="Submissions S."/>
        </authorList>
    </citation>
    <scope>NUCLEOTIDE SEQUENCE [LARGE SCALE GENOMIC DNA]</scope>
    <source>
        <strain evidence="6 7">DSM 19036</strain>
    </source>
</reference>
<dbReference type="NCBIfam" id="TIGR02985">
    <property type="entry name" value="Sig70_bacteroi1"/>
    <property type="match status" value="1"/>
</dbReference>
<evidence type="ECO:0000256" key="4">
    <source>
        <dbReference type="ARBA" id="ARBA00023163"/>
    </source>
</evidence>
<sequence>MAKYTNLPAEELVSLIKSDDKQAFAEFYDRYKGPLYFQAFRMLGDDEQAKDVVQEMFIRLWETRHSISVKTTVEAYVFRSIRHKVIDFIRHQKTITRYLDSLECYLEKGTAALDESYIEKETLALFRLALASLPARMREVFDLSRNQGLSHKQIAEELCISEHTVKKQINKAIKHLRLRINLSLLSLTLL</sequence>
<dbReference type="SUPFAM" id="SSF88659">
    <property type="entry name" value="Sigma3 and sigma4 domains of RNA polymerase sigma factors"/>
    <property type="match status" value="1"/>
</dbReference>